<reference evidence="1 2" key="1">
    <citation type="submission" date="2019-06" db="EMBL/GenBank/DDBJ databases">
        <authorList>
            <person name="Li J."/>
        </authorList>
    </citation>
    <scope>NUCLEOTIDE SEQUENCE [LARGE SCALE GENOMIC DNA]</scope>
    <source>
        <strain evidence="1 2">CGMCC 1.8012</strain>
    </source>
</reference>
<sequence length="206" mass="23118">MTGTVSTKHPDYLDRVDEWALMRDCARGETAVKAAGERYLPMPSGFRVQEDGGAKMFEAYQTRAQFSEILAPTIRGMIGVIHRTEVQIDMPPAMQGLWERATADGLPLEALHRRITAELLLTGRYGLLADAASEGSDLPWLAGYTTEALINWSLSLSRDFFVLDESGLSRDGFSWKQHKAYRVLRLDEGRYSVEKYDGEEQEGEPV</sequence>
<evidence type="ECO:0000313" key="2">
    <source>
        <dbReference type="Proteomes" id="UP000304880"/>
    </source>
</evidence>
<organism evidence="1 2">
    <name type="scientific">Paracoccus haeundaensis</name>
    <dbReference type="NCBI Taxonomy" id="225362"/>
    <lineage>
        <taxon>Bacteria</taxon>
        <taxon>Pseudomonadati</taxon>
        <taxon>Pseudomonadota</taxon>
        <taxon>Alphaproteobacteria</taxon>
        <taxon>Rhodobacterales</taxon>
        <taxon>Paracoccaceae</taxon>
        <taxon>Paracoccus</taxon>
    </lineage>
</organism>
<accession>A0A5C4R641</accession>
<protein>
    <submittedName>
        <fullName evidence="1">Uncharacterized protein</fullName>
    </submittedName>
</protein>
<gene>
    <name evidence="1" type="ORF">FHD67_09470</name>
</gene>
<name>A0A5C4R641_9RHOB</name>
<proteinExistence type="predicted"/>
<evidence type="ECO:0000313" key="1">
    <source>
        <dbReference type="EMBL" id="TNH39395.1"/>
    </source>
</evidence>
<comment type="caution">
    <text evidence="1">The sequence shown here is derived from an EMBL/GenBank/DDBJ whole genome shotgun (WGS) entry which is preliminary data.</text>
</comment>
<dbReference type="RefSeq" id="WP_139598558.1">
    <property type="nucleotide sequence ID" value="NZ_VDDC01000015.1"/>
</dbReference>
<dbReference type="EMBL" id="VDDC01000015">
    <property type="protein sequence ID" value="TNH39395.1"/>
    <property type="molecule type" value="Genomic_DNA"/>
</dbReference>
<dbReference type="AlphaFoldDB" id="A0A5C4R641"/>
<dbReference type="Proteomes" id="UP000304880">
    <property type="component" value="Unassembled WGS sequence"/>
</dbReference>
<keyword evidence="2" id="KW-1185">Reference proteome</keyword>